<dbReference type="InterPro" id="IPR055592">
    <property type="entry name" value="DUF7168"/>
</dbReference>
<comment type="caution">
    <text evidence="4">The sequence shown here is derived from an EMBL/GenBank/DDBJ whole genome shotgun (WGS) entry which is preliminary data.</text>
</comment>
<feature type="compositionally biased region" description="Low complexity" evidence="1">
    <location>
        <begin position="191"/>
        <end position="208"/>
    </location>
</feature>
<sequence>MGRGRQEPRPPRTDATGDATAGTAAGDAVAEKAAAEAVETALHAVLGAAEQDLEDAVDSAASPLAAAGDRWPHVSRAVLARAEQLVDGCWRRGWQPADLVRVVRRELQPAHVRLAVDLVAAQHRRQPPPGPGPRWTAQLDELEAAVGWGDDAEFLDAAGRRESTGRFGTAGCVLRVLRLLARLPAIPPVDAPAAPGSSASASGTAAGTASGGGRIPARIRALLAKAEATEYGEEAEALTAKAQELMSRYSISEALLAAGGTGPQEVPASVRIGVDAPYEAAKASLLDAVAAANRCRTVWSPEFGFSTVVGFGTDLEAVELLHTSLLLQATTAMTRAVAGRESARRGGGRARTKDYRQSFLISYAGRIRQRLSEAAGHAVRDAAAGAADAADGREGGGPGASLPAERLLPVLAAREEAVEDAADRMFPSTTSHSLKGRDAEGWSDGAAAADRAELRRPRRSSGPAHPRPGAPG</sequence>
<feature type="compositionally biased region" description="Basic and acidic residues" evidence="1">
    <location>
        <begin position="1"/>
        <end position="12"/>
    </location>
</feature>
<protein>
    <submittedName>
        <fullName evidence="4">DUF2786 domain-containing protein</fullName>
    </submittedName>
</protein>
<reference evidence="4 5" key="1">
    <citation type="journal article" date="2019" name="Int. J. Syst. Evol. Microbiol.">
        <title>The Global Catalogue of Microorganisms (GCM) 10K type strain sequencing project: providing services to taxonomists for standard genome sequencing and annotation.</title>
        <authorList>
            <consortium name="The Broad Institute Genomics Platform"/>
            <consortium name="The Broad Institute Genome Sequencing Center for Infectious Disease"/>
            <person name="Wu L."/>
            <person name="Ma J."/>
        </authorList>
    </citation>
    <scope>NUCLEOTIDE SEQUENCE [LARGE SCALE GENOMIC DNA]</scope>
    <source>
        <strain evidence="4 5">JCM 6307</strain>
    </source>
</reference>
<organism evidence="4 5">
    <name type="scientific">Streptomyces thermolineatus</name>
    <dbReference type="NCBI Taxonomy" id="44033"/>
    <lineage>
        <taxon>Bacteria</taxon>
        <taxon>Bacillati</taxon>
        <taxon>Actinomycetota</taxon>
        <taxon>Actinomycetes</taxon>
        <taxon>Kitasatosporales</taxon>
        <taxon>Streptomycetaceae</taxon>
        <taxon>Streptomyces</taxon>
    </lineage>
</organism>
<name>A0ABN3LZZ6_9ACTN</name>
<feature type="domain" description="DUF7168" evidence="3">
    <location>
        <begin position="282"/>
        <end position="386"/>
    </location>
</feature>
<dbReference type="RefSeq" id="WP_344383845.1">
    <property type="nucleotide sequence ID" value="NZ_BAAATA010000017.1"/>
</dbReference>
<evidence type="ECO:0000313" key="4">
    <source>
        <dbReference type="EMBL" id="GAA2493430.1"/>
    </source>
</evidence>
<evidence type="ECO:0000313" key="5">
    <source>
        <dbReference type="Proteomes" id="UP001501358"/>
    </source>
</evidence>
<evidence type="ECO:0000259" key="3">
    <source>
        <dbReference type="Pfam" id="PF23771"/>
    </source>
</evidence>
<dbReference type="EMBL" id="BAAATA010000017">
    <property type="protein sequence ID" value="GAA2493430.1"/>
    <property type="molecule type" value="Genomic_DNA"/>
</dbReference>
<feature type="region of interest" description="Disordered" evidence="1">
    <location>
        <begin position="1"/>
        <end position="28"/>
    </location>
</feature>
<feature type="region of interest" description="Disordered" evidence="1">
    <location>
        <begin position="191"/>
        <end position="212"/>
    </location>
</feature>
<proteinExistence type="predicted"/>
<dbReference type="InterPro" id="IPR024498">
    <property type="entry name" value="DUF2786"/>
</dbReference>
<dbReference type="Pfam" id="PF23771">
    <property type="entry name" value="DUF7168"/>
    <property type="match status" value="1"/>
</dbReference>
<dbReference type="Pfam" id="PF10979">
    <property type="entry name" value="DUF2786"/>
    <property type="match status" value="1"/>
</dbReference>
<dbReference type="Proteomes" id="UP001501358">
    <property type="component" value="Unassembled WGS sequence"/>
</dbReference>
<keyword evidence="5" id="KW-1185">Reference proteome</keyword>
<feature type="compositionally biased region" description="Low complexity" evidence="1">
    <location>
        <begin position="13"/>
        <end position="28"/>
    </location>
</feature>
<gene>
    <name evidence="4" type="ORF">GCM10010406_31880</name>
</gene>
<accession>A0ABN3LZZ6</accession>
<feature type="domain" description="DUF2786" evidence="2">
    <location>
        <begin position="217"/>
        <end position="253"/>
    </location>
</feature>
<feature type="region of interest" description="Disordered" evidence="1">
    <location>
        <begin position="423"/>
        <end position="472"/>
    </location>
</feature>
<evidence type="ECO:0000256" key="1">
    <source>
        <dbReference type="SAM" id="MobiDB-lite"/>
    </source>
</evidence>
<evidence type="ECO:0000259" key="2">
    <source>
        <dbReference type="Pfam" id="PF10979"/>
    </source>
</evidence>